<feature type="signal peptide" evidence="1">
    <location>
        <begin position="1"/>
        <end position="28"/>
    </location>
</feature>
<evidence type="ECO:0000256" key="1">
    <source>
        <dbReference type="SAM" id="SignalP"/>
    </source>
</evidence>
<organism evidence="2 3">
    <name type="scientific">Puccinia coronata f. sp. avenae</name>
    <dbReference type="NCBI Taxonomy" id="200324"/>
    <lineage>
        <taxon>Eukaryota</taxon>
        <taxon>Fungi</taxon>
        <taxon>Dikarya</taxon>
        <taxon>Basidiomycota</taxon>
        <taxon>Pucciniomycotina</taxon>
        <taxon>Pucciniomycetes</taxon>
        <taxon>Pucciniales</taxon>
        <taxon>Pucciniaceae</taxon>
        <taxon>Puccinia</taxon>
    </lineage>
</organism>
<evidence type="ECO:0000313" key="3">
    <source>
        <dbReference type="Proteomes" id="UP000235388"/>
    </source>
</evidence>
<sequence>MTLFNLKSSTFVAVFLFIVLSSTSSVASLALERRDGDPHDTSCNSYCNELVPHDCNVAFYNLPFEGDNKILKGDGVIYRDSGTCRVSVDCHGESDVSAGRLLNKDGQTPGFTLLQNRCTSQGQSGQTWVDANCYIKTELLTYH</sequence>
<proteinExistence type="predicted"/>
<evidence type="ECO:0000313" key="2">
    <source>
        <dbReference type="EMBL" id="PLW27983.1"/>
    </source>
</evidence>
<keyword evidence="1" id="KW-0732">Signal</keyword>
<dbReference type="Proteomes" id="UP000235388">
    <property type="component" value="Unassembled WGS sequence"/>
</dbReference>
<evidence type="ECO:0008006" key="4">
    <source>
        <dbReference type="Google" id="ProtNLM"/>
    </source>
</evidence>
<name>A0A2N5TR56_9BASI</name>
<comment type="caution">
    <text evidence="2">The sequence shown here is derived from an EMBL/GenBank/DDBJ whole genome shotgun (WGS) entry which is preliminary data.</text>
</comment>
<gene>
    <name evidence="2" type="ORF">PCANC_23039</name>
</gene>
<dbReference type="OrthoDB" id="2499710at2759"/>
<feature type="chain" id="PRO_5014834012" description="Cyanovirin-N domain-containing protein" evidence="1">
    <location>
        <begin position="29"/>
        <end position="143"/>
    </location>
</feature>
<accession>A0A2N5TR56</accession>
<dbReference type="AlphaFoldDB" id="A0A2N5TR56"/>
<keyword evidence="3" id="KW-1185">Reference proteome</keyword>
<reference evidence="2 3" key="1">
    <citation type="submission" date="2017-11" db="EMBL/GenBank/DDBJ databases">
        <title>De novo assembly and phasing of dikaryotic genomes from two isolates of Puccinia coronata f. sp. avenae, the causal agent of oat crown rust.</title>
        <authorList>
            <person name="Miller M.E."/>
            <person name="Zhang Y."/>
            <person name="Omidvar V."/>
            <person name="Sperschneider J."/>
            <person name="Schwessinger B."/>
            <person name="Raley C."/>
            <person name="Palmer J.M."/>
            <person name="Garnica D."/>
            <person name="Upadhyaya N."/>
            <person name="Rathjen J."/>
            <person name="Taylor J.M."/>
            <person name="Park R.F."/>
            <person name="Dodds P.N."/>
            <person name="Hirsch C.D."/>
            <person name="Kianian S.F."/>
            <person name="Figueroa M."/>
        </authorList>
    </citation>
    <scope>NUCLEOTIDE SEQUENCE [LARGE SCALE GENOMIC DNA]</scope>
    <source>
        <strain evidence="2">12NC29</strain>
    </source>
</reference>
<protein>
    <recommendedName>
        <fullName evidence="4">Cyanovirin-N domain-containing protein</fullName>
    </recommendedName>
</protein>
<dbReference type="EMBL" id="PGCJ01000462">
    <property type="protein sequence ID" value="PLW27983.1"/>
    <property type="molecule type" value="Genomic_DNA"/>
</dbReference>